<organism evidence="8 9">
    <name type="scientific">Aspergillus avenaceus</name>
    <dbReference type="NCBI Taxonomy" id="36643"/>
    <lineage>
        <taxon>Eukaryota</taxon>
        <taxon>Fungi</taxon>
        <taxon>Dikarya</taxon>
        <taxon>Ascomycota</taxon>
        <taxon>Pezizomycotina</taxon>
        <taxon>Eurotiomycetes</taxon>
        <taxon>Eurotiomycetidae</taxon>
        <taxon>Eurotiales</taxon>
        <taxon>Aspergillaceae</taxon>
        <taxon>Aspergillus</taxon>
        <taxon>Aspergillus subgen. Circumdati</taxon>
    </lineage>
</organism>
<feature type="transmembrane region" description="Helical" evidence="6">
    <location>
        <begin position="198"/>
        <end position="220"/>
    </location>
</feature>
<dbReference type="EMBL" id="ML742164">
    <property type="protein sequence ID" value="KAE8148335.1"/>
    <property type="molecule type" value="Genomic_DNA"/>
</dbReference>
<evidence type="ECO:0000256" key="5">
    <source>
        <dbReference type="ARBA" id="ARBA00038359"/>
    </source>
</evidence>
<proteinExistence type="inferred from homology"/>
<dbReference type="InterPro" id="IPR052337">
    <property type="entry name" value="SAT4-like"/>
</dbReference>
<feature type="transmembrane region" description="Helical" evidence="6">
    <location>
        <begin position="93"/>
        <end position="112"/>
    </location>
</feature>
<accession>A0A5N6TPT7</accession>
<dbReference type="InterPro" id="IPR049326">
    <property type="entry name" value="Rhodopsin_dom_fungi"/>
</dbReference>
<dbReference type="PANTHER" id="PTHR33048:SF96">
    <property type="entry name" value="INTEGRAL MEMBRANE PROTEIN"/>
    <property type="match status" value="1"/>
</dbReference>
<dbReference type="Proteomes" id="UP000325780">
    <property type="component" value="Unassembled WGS sequence"/>
</dbReference>
<dbReference type="Pfam" id="PF20684">
    <property type="entry name" value="Fung_rhodopsin"/>
    <property type="match status" value="1"/>
</dbReference>
<feature type="transmembrane region" description="Helical" evidence="6">
    <location>
        <begin position="6"/>
        <end position="29"/>
    </location>
</feature>
<feature type="transmembrane region" description="Helical" evidence="6">
    <location>
        <begin position="119"/>
        <end position="141"/>
    </location>
</feature>
<reference evidence="8 9" key="1">
    <citation type="submission" date="2019-04" db="EMBL/GenBank/DDBJ databases">
        <title>Friends and foes A comparative genomics study of 23 Aspergillus species from section Flavi.</title>
        <authorList>
            <consortium name="DOE Joint Genome Institute"/>
            <person name="Kjaerbolling I."/>
            <person name="Vesth T."/>
            <person name="Frisvad J.C."/>
            <person name="Nybo J.L."/>
            <person name="Theobald S."/>
            <person name="Kildgaard S."/>
            <person name="Isbrandt T."/>
            <person name="Kuo A."/>
            <person name="Sato A."/>
            <person name="Lyhne E.K."/>
            <person name="Kogle M.E."/>
            <person name="Wiebenga A."/>
            <person name="Kun R.S."/>
            <person name="Lubbers R.J."/>
            <person name="Makela M.R."/>
            <person name="Barry K."/>
            <person name="Chovatia M."/>
            <person name="Clum A."/>
            <person name="Daum C."/>
            <person name="Haridas S."/>
            <person name="He G."/>
            <person name="LaButti K."/>
            <person name="Lipzen A."/>
            <person name="Mondo S."/>
            <person name="Riley R."/>
            <person name="Salamov A."/>
            <person name="Simmons B.A."/>
            <person name="Magnuson J.K."/>
            <person name="Henrissat B."/>
            <person name="Mortensen U.H."/>
            <person name="Larsen T.O."/>
            <person name="Devries R.P."/>
            <person name="Grigoriev I.V."/>
            <person name="Machida M."/>
            <person name="Baker S.E."/>
            <person name="Andersen M.R."/>
        </authorList>
    </citation>
    <scope>NUCLEOTIDE SEQUENCE [LARGE SCALE GENOMIC DNA]</scope>
    <source>
        <strain evidence="8 9">IBT 18842</strain>
    </source>
</reference>
<evidence type="ECO:0000256" key="3">
    <source>
        <dbReference type="ARBA" id="ARBA00022989"/>
    </source>
</evidence>
<evidence type="ECO:0000313" key="9">
    <source>
        <dbReference type="Proteomes" id="UP000325780"/>
    </source>
</evidence>
<sequence>MTRRAAELLGVVVFFLVLALGIVILRCYVRLRIKRCFGLDDGLAVTSLVFYLVAAASMIEGVRAGSFGNRWTEMEPSVLLKGLKLLFVYESTYIVATTAIKFAVGFFLLRFCVERYQRWIIYIILVILTGLTFFIFIFVLLQCRPPSWFWQQAIDSHGTCDGSGLIMAAYVHSAITGLSDAVLGLLPICIVRSLHLPFYIKCYVSVILALGSCAAFATVARMCFVHELTDPKNLFEKTGILVWSYIEVGVAIIASSAATLRPLLDEYSCYNPRWRRLHSQHKSTETSSHQQSTCMTYEEALQHNNLGMRITPISPV</sequence>
<gene>
    <name evidence="8" type="ORF">BDV25DRAFT_141860</name>
</gene>
<keyword evidence="2 6" id="KW-0812">Transmembrane</keyword>
<evidence type="ECO:0000259" key="7">
    <source>
        <dbReference type="Pfam" id="PF20684"/>
    </source>
</evidence>
<feature type="transmembrane region" description="Helical" evidence="6">
    <location>
        <begin position="240"/>
        <end position="264"/>
    </location>
</feature>
<comment type="similarity">
    <text evidence="5">Belongs to the SAT4 family.</text>
</comment>
<dbReference type="PANTHER" id="PTHR33048">
    <property type="entry name" value="PTH11-LIKE INTEGRAL MEMBRANE PROTEIN (AFU_ORTHOLOGUE AFUA_5G11245)"/>
    <property type="match status" value="1"/>
</dbReference>
<feature type="domain" description="Rhodopsin" evidence="7">
    <location>
        <begin position="25"/>
        <end position="265"/>
    </location>
</feature>
<evidence type="ECO:0000313" key="8">
    <source>
        <dbReference type="EMBL" id="KAE8148335.1"/>
    </source>
</evidence>
<name>A0A5N6TPT7_ASPAV</name>
<evidence type="ECO:0000256" key="4">
    <source>
        <dbReference type="ARBA" id="ARBA00023136"/>
    </source>
</evidence>
<evidence type="ECO:0000256" key="6">
    <source>
        <dbReference type="SAM" id="Phobius"/>
    </source>
</evidence>
<comment type="subcellular location">
    <subcellularLocation>
        <location evidence="1">Membrane</location>
        <topology evidence="1">Multi-pass membrane protein</topology>
    </subcellularLocation>
</comment>
<protein>
    <recommendedName>
        <fullName evidence="7">Rhodopsin domain-containing protein</fullName>
    </recommendedName>
</protein>
<feature type="transmembrane region" description="Helical" evidence="6">
    <location>
        <begin position="41"/>
        <end position="59"/>
    </location>
</feature>
<evidence type="ECO:0000256" key="1">
    <source>
        <dbReference type="ARBA" id="ARBA00004141"/>
    </source>
</evidence>
<feature type="transmembrane region" description="Helical" evidence="6">
    <location>
        <begin position="165"/>
        <end position="186"/>
    </location>
</feature>
<keyword evidence="9" id="KW-1185">Reference proteome</keyword>
<evidence type="ECO:0000256" key="2">
    <source>
        <dbReference type="ARBA" id="ARBA00022692"/>
    </source>
</evidence>
<dbReference type="AlphaFoldDB" id="A0A5N6TPT7"/>
<dbReference type="GO" id="GO:0016020">
    <property type="term" value="C:membrane"/>
    <property type="evidence" value="ECO:0007669"/>
    <property type="project" value="UniProtKB-SubCell"/>
</dbReference>
<dbReference type="OrthoDB" id="3936451at2759"/>
<keyword evidence="3 6" id="KW-1133">Transmembrane helix</keyword>
<keyword evidence="4 6" id="KW-0472">Membrane</keyword>